<gene>
    <name evidence="5" type="ORF">SAMN05216179_3008</name>
</gene>
<evidence type="ECO:0000256" key="1">
    <source>
        <dbReference type="ARBA" id="ARBA00022491"/>
    </source>
</evidence>
<evidence type="ECO:0000256" key="3">
    <source>
        <dbReference type="PROSITE-ProRule" id="PRU00335"/>
    </source>
</evidence>
<dbReference type="Pfam" id="PF00440">
    <property type="entry name" value="TetR_N"/>
    <property type="match status" value="1"/>
</dbReference>
<reference evidence="5 6" key="1">
    <citation type="submission" date="2016-11" db="EMBL/GenBank/DDBJ databases">
        <authorList>
            <person name="Jaros S."/>
            <person name="Januszkiewicz K."/>
            <person name="Wedrychowicz H."/>
        </authorList>
    </citation>
    <scope>NUCLEOTIDE SEQUENCE [LARGE SCALE GENOMIC DNA]</scope>
    <source>
        <strain evidence="5 6">CGMCC 1.10681</strain>
    </source>
</reference>
<dbReference type="SUPFAM" id="SSF46689">
    <property type="entry name" value="Homeodomain-like"/>
    <property type="match status" value="1"/>
</dbReference>
<dbReference type="STRING" id="1027249.SAMN05216179_3008"/>
<evidence type="ECO:0000256" key="2">
    <source>
        <dbReference type="ARBA" id="ARBA00023125"/>
    </source>
</evidence>
<keyword evidence="1" id="KW-0678">Repressor</keyword>
<accession>A0A1M7QAU1</accession>
<dbReference type="EMBL" id="FRCZ01000006">
    <property type="protein sequence ID" value="SHN27865.1"/>
    <property type="molecule type" value="Genomic_DNA"/>
</dbReference>
<organism evidence="5 6">
    <name type="scientific">Gracilibacillus kekensis</name>
    <dbReference type="NCBI Taxonomy" id="1027249"/>
    <lineage>
        <taxon>Bacteria</taxon>
        <taxon>Bacillati</taxon>
        <taxon>Bacillota</taxon>
        <taxon>Bacilli</taxon>
        <taxon>Bacillales</taxon>
        <taxon>Bacillaceae</taxon>
        <taxon>Gracilibacillus</taxon>
    </lineage>
</organism>
<dbReference type="Gene3D" id="1.10.357.10">
    <property type="entry name" value="Tetracycline Repressor, domain 2"/>
    <property type="match status" value="1"/>
</dbReference>
<dbReference type="PANTHER" id="PTHR43479">
    <property type="entry name" value="ACREF/ENVCD OPERON REPRESSOR-RELATED"/>
    <property type="match status" value="1"/>
</dbReference>
<feature type="domain" description="HTH tetR-type" evidence="4">
    <location>
        <begin position="9"/>
        <end position="69"/>
    </location>
</feature>
<dbReference type="PANTHER" id="PTHR43479:SF21">
    <property type="entry name" value="TRANSCRIPTIONAL REGULATOR, TETR FAMILY"/>
    <property type="match status" value="1"/>
</dbReference>
<name>A0A1M7QAU1_9BACI</name>
<feature type="DNA-binding region" description="H-T-H motif" evidence="3">
    <location>
        <begin position="32"/>
        <end position="51"/>
    </location>
</feature>
<protein>
    <submittedName>
        <fullName evidence="5">Transcriptional regulator, TetR family</fullName>
    </submittedName>
</protein>
<proteinExistence type="predicted"/>
<dbReference type="AlphaFoldDB" id="A0A1M7QAU1"/>
<dbReference type="OrthoDB" id="113732at2"/>
<dbReference type="InterPro" id="IPR001647">
    <property type="entry name" value="HTH_TetR"/>
</dbReference>
<dbReference type="RefSeq" id="WP_073202660.1">
    <property type="nucleotide sequence ID" value="NZ_FRCZ01000006.1"/>
</dbReference>
<keyword evidence="2 3" id="KW-0238">DNA-binding</keyword>
<sequence>MDGFQKRTKLKQNRILEAALQLFSLFGIKKVSISEIAKKAEVSQVTIYNYFESKDNLIHQTLVYYIEKTYQKYQDIINRNTSFPEKIENIIFNKVDIAGSIHQEIYQYLMKDFADGQSYLETIYQEKSIPFFQQLIAQGKTEGYIQKEISEEAIMFYIHMMKEHMQKEELNDYLLPITEDIMHLFFYGIMGKKE</sequence>
<keyword evidence="6" id="KW-1185">Reference proteome</keyword>
<dbReference type="PROSITE" id="PS50977">
    <property type="entry name" value="HTH_TETR_2"/>
    <property type="match status" value="1"/>
</dbReference>
<dbReference type="InterPro" id="IPR009057">
    <property type="entry name" value="Homeodomain-like_sf"/>
</dbReference>
<dbReference type="GO" id="GO:0003677">
    <property type="term" value="F:DNA binding"/>
    <property type="evidence" value="ECO:0007669"/>
    <property type="project" value="UniProtKB-UniRule"/>
</dbReference>
<evidence type="ECO:0000313" key="5">
    <source>
        <dbReference type="EMBL" id="SHN27865.1"/>
    </source>
</evidence>
<dbReference type="Proteomes" id="UP000184184">
    <property type="component" value="Unassembled WGS sequence"/>
</dbReference>
<dbReference type="InterPro" id="IPR050624">
    <property type="entry name" value="HTH-type_Tx_Regulator"/>
</dbReference>
<evidence type="ECO:0000259" key="4">
    <source>
        <dbReference type="PROSITE" id="PS50977"/>
    </source>
</evidence>
<evidence type="ECO:0000313" key="6">
    <source>
        <dbReference type="Proteomes" id="UP000184184"/>
    </source>
</evidence>
<dbReference type="PRINTS" id="PR00455">
    <property type="entry name" value="HTHTETR"/>
</dbReference>